<evidence type="ECO:0000313" key="1">
    <source>
        <dbReference type="EMBL" id="ANA87246.1"/>
    </source>
</evidence>
<accession>A0A160DGL1</accession>
<sequence length="70" mass="8144">MGYYGLDTNNKPYVHVKVYKGERVYGEWFMQDGTVHMRCRDCFRFTKISFVNRDNIKATHGVRPPTALAG</sequence>
<organism evidence="1 2">
    <name type="scientific">Gordonia phage PatrickStar</name>
    <dbReference type="NCBI Taxonomy" id="1838076"/>
    <lineage>
        <taxon>Viruses</taxon>
        <taxon>Duplodnaviria</taxon>
        <taxon>Heunggongvirae</taxon>
        <taxon>Uroviricota</taxon>
        <taxon>Caudoviricetes</taxon>
        <taxon>Orchidvirus</taxon>
        <taxon>Orchidvirus orchid</taxon>
    </lineage>
</organism>
<proteinExistence type="predicted"/>
<reference evidence="1 2" key="1">
    <citation type="submission" date="2016-03" db="EMBL/GenBank/DDBJ databases">
        <authorList>
            <person name="Rimple P."/>
            <person name="Montgomery M.T."/>
            <person name="Guerrero C.A."/>
            <person name="Mavrich T.N."/>
            <person name="Pope W.H."/>
            <person name="Garlena R.A."/>
            <person name="Russell D.A."/>
            <person name="Jacobs-Sera D."/>
            <person name="Hendrix R.W."/>
            <person name="Hatfull G.F."/>
        </authorList>
    </citation>
    <scope>NUCLEOTIDE SEQUENCE [LARGE SCALE GENOMIC DNA]</scope>
</reference>
<evidence type="ECO:0000313" key="2">
    <source>
        <dbReference type="Proteomes" id="UP000229511"/>
    </source>
</evidence>
<name>A0A160DGL1_9CAUD</name>
<gene>
    <name evidence="1" type="primary">12</name>
    <name evidence="1" type="ORF">PBI_PATRICKSTAR_12</name>
</gene>
<protein>
    <submittedName>
        <fullName evidence="1">Uncharacterized protein</fullName>
    </submittedName>
</protein>
<dbReference type="Proteomes" id="UP000229511">
    <property type="component" value="Genome"/>
</dbReference>
<dbReference type="EMBL" id="KU998252">
    <property type="protein sequence ID" value="ANA87246.1"/>
    <property type="molecule type" value="Genomic_DNA"/>
</dbReference>